<evidence type="ECO:0000313" key="1">
    <source>
        <dbReference type="EMBL" id="KAI4338655.1"/>
    </source>
</evidence>
<reference evidence="2" key="1">
    <citation type="journal article" date="2023" name="Front. Plant Sci.">
        <title>Chromosomal-level genome assembly of Melastoma candidum provides insights into trichome evolution.</title>
        <authorList>
            <person name="Zhong Y."/>
            <person name="Wu W."/>
            <person name="Sun C."/>
            <person name="Zou P."/>
            <person name="Liu Y."/>
            <person name="Dai S."/>
            <person name="Zhou R."/>
        </authorList>
    </citation>
    <scope>NUCLEOTIDE SEQUENCE [LARGE SCALE GENOMIC DNA]</scope>
</reference>
<name>A0ACB9NR17_9MYRT</name>
<keyword evidence="2" id="KW-1185">Reference proteome</keyword>
<dbReference type="EMBL" id="CM042886">
    <property type="protein sequence ID" value="KAI4338655.1"/>
    <property type="molecule type" value="Genomic_DNA"/>
</dbReference>
<gene>
    <name evidence="1" type="ORF">MLD38_023686</name>
</gene>
<comment type="caution">
    <text evidence="1">The sequence shown here is derived from an EMBL/GenBank/DDBJ whole genome shotgun (WGS) entry which is preliminary data.</text>
</comment>
<sequence length="410" mass="46145">MGKASKWLMGFLSGKKEREKRSHGPQLLLEGTLVPAVAMPLATTKVKRGWSFGKSAGMVILRGHKPSRSLDSLESGQLVGKAKEGECLLPLVVRGWDTAVAVVPKDERKAAATKIQAVFRSYLARKALSALRSLVKIQALVRGFLVRKQTTAAMRSMHALMNIQVRARAQRVLMADHLNVALSQPASLVAHRKSSVEFEHRKLHKERLEMLLDETSQVSKSKSSHFINPKVERIGQSITTYYSGDLSFTKEGRKYEEFIYSSPRSTPRNISSVSKGKTLRVSASSTIQKTDYVTMESHDYTTTPRYTVNTESSRAKTRSQSEPKQRPNSSFKHKSKQNKSIDGTNISVDAEIQEFISRAKFVALESREPWFMKLYRSRKELEESELDSTSSTTTQSNNSSFTYKPHFTMY</sequence>
<protein>
    <submittedName>
        <fullName evidence="1">Uncharacterized protein</fullName>
    </submittedName>
</protein>
<organism evidence="1 2">
    <name type="scientific">Melastoma candidum</name>
    <dbReference type="NCBI Taxonomy" id="119954"/>
    <lineage>
        <taxon>Eukaryota</taxon>
        <taxon>Viridiplantae</taxon>
        <taxon>Streptophyta</taxon>
        <taxon>Embryophyta</taxon>
        <taxon>Tracheophyta</taxon>
        <taxon>Spermatophyta</taxon>
        <taxon>Magnoliopsida</taxon>
        <taxon>eudicotyledons</taxon>
        <taxon>Gunneridae</taxon>
        <taxon>Pentapetalae</taxon>
        <taxon>rosids</taxon>
        <taxon>malvids</taxon>
        <taxon>Myrtales</taxon>
        <taxon>Melastomataceae</taxon>
        <taxon>Melastomatoideae</taxon>
        <taxon>Melastomateae</taxon>
        <taxon>Melastoma</taxon>
    </lineage>
</organism>
<proteinExistence type="predicted"/>
<accession>A0ACB9NR17</accession>
<evidence type="ECO:0000313" key="2">
    <source>
        <dbReference type="Proteomes" id="UP001057402"/>
    </source>
</evidence>
<dbReference type="Proteomes" id="UP001057402">
    <property type="component" value="Chromosome 7"/>
</dbReference>